<keyword evidence="2" id="KW-0472">Membrane</keyword>
<dbReference type="PANTHER" id="PTHR30069">
    <property type="entry name" value="TONB-DEPENDENT OUTER MEMBRANE RECEPTOR"/>
    <property type="match status" value="1"/>
</dbReference>
<protein>
    <submittedName>
        <fullName evidence="5">TonB-dependent receptor plug domain-containing protein</fullName>
    </submittedName>
</protein>
<dbReference type="GO" id="GO:0009279">
    <property type="term" value="C:cell outer membrane"/>
    <property type="evidence" value="ECO:0007669"/>
    <property type="project" value="UniProtKB-SubCell"/>
</dbReference>
<keyword evidence="2" id="KW-0813">Transport</keyword>
<reference evidence="5" key="1">
    <citation type="submission" date="2023-08" db="EMBL/GenBank/DDBJ databases">
        <title>Comparative genomics and taxonomic characterization of three novel marine species of genus Marivirga.</title>
        <authorList>
            <person name="Muhammad N."/>
            <person name="Kim S.-G."/>
        </authorList>
    </citation>
    <scope>NUCLEOTIDE SEQUENCE [LARGE SCALE GENOMIC DNA]</scope>
    <source>
        <strain evidence="5">ABR2-2</strain>
    </source>
</reference>
<keyword evidence="1 3" id="KW-0732">Signal</keyword>
<accession>A0AA51N728</accession>
<dbReference type="SUPFAM" id="SSF56935">
    <property type="entry name" value="Porins"/>
    <property type="match status" value="1"/>
</dbReference>
<dbReference type="Gene3D" id="2.170.130.10">
    <property type="entry name" value="TonB-dependent receptor, plug domain"/>
    <property type="match status" value="1"/>
</dbReference>
<gene>
    <name evidence="5" type="ORF">QYS48_28180</name>
</gene>
<dbReference type="InterPro" id="IPR012910">
    <property type="entry name" value="Plug_dom"/>
</dbReference>
<dbReference type="GO" id="GO:0044718">
    <property type="term" value="P:siderophore transmembrane transport"/>
    <property type="evidence" value="ECO:0007669"/>
    <property type="project" value="TreeGrafter"/>
</dbReference>
<organism evidence="5 6">
    <name type="scientific">Marivirga arenosa</name>
    <dbReference type="NCBI Taxonomy" id="3059076"/>
    <lineage>
        <taxon>Bacteria</taxon>
        <taxon>Pseudomonadati</taxon>
        <taxon>Bacteroidota</taxon>
        <taxon>Cytophagia</taxon>
        <taxon>Cytophagales</taxon>
        <taxon>Marivirgaceae</taxon>
        <taxon>Marivirga</taxon>
    </lineage>
</organism>
<dbReference type="InterPro" id="IPR039426">
    <property type="entry name" value="TonB-dep_rcpt-like"/>
</dbReference>
<keyword evidence="2" id="KW-0812">Transmembrane</keyword>
<evidence type="ECO:0000313" key="5">
    <source>
        <dbReference type="EMBL" id="WMN07213.1"/>
    </source>
</evidence>
<comment type="similarity">
    <text evidence="2">Belongs to the TonB-dependent receptor family.</text>
</comment>
<dbReference type="EMBL" id="CP129970">
    <property type="protein sequence ID" value="WMN07213.1"/>
    <property type="molecule type" value="Genomic_DNA"/>
</dbReference>
<evidence type="ECO:0000256" key="3">
    <source>
        <dbReference type="SAM" id="SignalP"/>
    </source>
</evidence>
<keyword evidence="2" id="KW-0998">Cell outer membrane</keyword>
<dbReference type="AlphaFoldDB" id="A0AA51N728"/>
<name>A0AA51N728_9BACT</name>
<evidence type="ECO:0000256" key="2">
    <source>
        <dbReference type="PROSITE-ProRule" id="PRU01360"/>
    </source>
</evidence>
<dbReference type="InterPro" id="IPR037066">
    <property type="entry name" value="Plug_dom_sf"/>
</dbReference>
<feature type="chain" id="PRO_5041389487" evidence="3">
    <location>
        <begin position="19"/>
        <end position="798"/>
    </location>
</feature>
<sequence length="798" mass="90039">MKKVAFLYLFFSFSFVNAQTVYKQALDKFISQSQQEKVYLHFDKPQYGASESVWFKAYVTNAVSHLPTNVSSTLYVELISEEKIIVDSLALLIEGGTAHGSFDLKPNLKSGNYKIRAYTQWMRNLDQEFFYEHYFPVINPLITSDISNTESQKKQKNKIIADFFPEGGDFIDQIPSKVAIKISRENLLDLQVEGVIIDDLGEEITEFESDVLGYGLSFIVPKYGKSYFALIEGDTFKLPSVKKAGAAIKIIHYPNSAGLHVGVQANRLDLKEGTLVVHKRGQLLISKKCMDSSSMVVKIDKSELGTGIVHFTFFDRNQVPLSERLLFANPNLFDPQIEISTDQKTYKKRSEVNIEIVANNDSVRTASLTINPLEESSYDKNGENIKNYFLLNSDLKGKIESPEYYFTGTKKAYASLDLLMLSHGWSRFNWDILLDSIDYSPQFMPEKGLKIGGQVSDSKKGKISTDLSITVTIPAIGLMTDTLLLTSDDGSFQVSDLVLMDSTMVFVQVYKEKNGRIMKYKDAKVEQQYCKRPEINAFSVHNNGANRKYIDKVKKLNQISEAYFLQDQTIMLEEVVARGNRLEESSLGINTIYEKPSSRIMLDSVGVVQGFTVFDYLRRVPGVFVVGRPRGELVIIRGLNSFRSEKGAAFFLDNIPVDVDVINSIQIEDVLLIDVLKGADAAIYGTRGATGVVAIFTRRGKQVYPNRETKSDGLSVFLNPGYHKSKEFYQPNYSIVEEQHGVPDYRTTLHWNPDLTFEDSIASETFFSSDQSGYYVVRVEGMLTNGTPFFKEHLIAIE</sequence>
<comment type="subcellular location">
    <subcellularLocation>
        <location evidence="2">Cell outer membrane</location>
        <topology evidence="2">Multi-pass membrane protein</topology>
    </subcellularLocation>
</comment>
<evidence type="ECO:0000259" key="4">
    <source>
        <dbReference type="Pfam" id="PF07715"/>
    </source>
</evidence>
<dbReference type="GO" id="GO:0015344">
    <property type="term" value="F:siderophore uptake transmembrane transporter activity"/>
    <property type="evidence" value="ECO:0007669"/>
    <property type="project" value="TreeGrafter"/>
</dbReference>
<dbReference type="Pfam" id="PF07715">
    <property type="entry name" value="Plug"/>
    <property type="match status" value="1"/>
</dbReference>
<evidence type="ECO:0000256" key="1">
    <source>
        <dbReference type="ARBA" id="ARBA00022729"/>
    </source>
</evidence>
<keyword evidence="6" id="KW-1185">Reference proteome</keyword>
<evidence type="ECO:0000313" key="6">
    <source>
        <dbReference type="Proteomes" id="UP001244443"/>
    </source>
</evidence>
<dbReference type="RefSeq" id="WP_308357294.1">
    <property type="nucleotide sequence ID" value="NZ_CP129970.2"/>
</dbReference>
<dbReference type="Proteomes" id="UP001244443">
    <property type="component" value="Chromosome"/>
</dbReference>
<dbReference type="PROSITE" id="PS52016">
    <property type="entry name" value="TONB_DEPENDENT_REC_3"/>
    <property type="match status" value="1"/>
</dbReference>
<feature type="signal peptide" evidence="3">
    <location>
        <begin position="1"/>
        <end position="18"/>
    </location>
</feature>
<proteinExistence type="inferred from homology"/>
<keyword evidence="5" id="KW-0675">Receptor</keyword>
<dbReference type="PANTHER" id="PTHR30069:SF29">
    <property type="entry name" value="HEMOGLOBIN AND HEMOGLOBIN-HAPTOGLOBIN-BINDING PROTEIN 1-RELATED"/>
    <property type="match status" value="1"/>
</dbReference>
<feature type="domain" description="TonB-dependent receptor plug" evidence="4">
    <location>
        <begin position="611"/>
        <end position="692"/>
    </location>
</feature>
<dbReference type="Gene3D" id="2.60.40.1930">
    <property type="match status" value="1"/>
</dbReference>
<keyword evidence="2" id="KW-1134">Transmembrane beta strand</keyword>